<feature type="compositionally biased region" description="Polar residues" evidence="2">
    <location>
        <begin position="271"/>
        <end position="282"/>
    </location>
</feature>
<evidence type="ECO:0000256" key="1">
    <source>
        <dbReference type="SAM" id="Coils"/>
    </source>
</evidence>
<feature type="compositionally biased region" description="Polar residues" evidence="2">
    <location>
        <begin position="56"/>
        <end position="67"/>
    </location>
</feature>
<feature type="region of interest" description="Disordered" evidence="2">
    <location>
        <begin position="1631"/>
        <end position="1650"/>
    </location>
</feature>
<feature type="compositionally biased region" description="Acidic residues" evidence="2">
    <location>
        <begin position="104"/>
        <end position="115"/>
    </location>
</feature>
<feature type="compositionally biased region" description="Low complexity" evidence="2">
    <location>
        <begin position="72"/>
        <end position="81"/>
    </location>
</feature>
<feature type="compositionally biased region" description="Polar residues" evidence="2">
    <location>
        <begin position="353"/>
        <end position="362"/>
    </location>
</feature>
<feature type="region of interest" description="Disordered" evidence="2">
    <location>
        <begin position="332"/>
        <end position="409"/>
    </location>
</feature>
<keyword evidence="5" id="KW-1185">Reference proteome</keyword>
<feature type="region of interest" description="Disordered" evidence="2">
    <location>
        <begin position="1003"/>
        <end position="1024"/>
    </location>
</feature>
<sequence length="2175" mass="234023">MRVSAAALLFLVCTSTETDKRSADAFLGNARKRLAPASTSVGRSPTNPTKSIVVSTASTLQTPSGFHTRNDTSTSSSSSSSNKKETHNGVHVRLVKNPFHHLPEEEDQDGEDQDETTTTTTSSSVDTADVLREILDEAVVFYATVTSLTSSGTESTGTQDTSLLDTVLQDTQKLIQHVSYAMITTTTGSTDDDSTDTTSSISVVPSVSSPSLLQGSKNTPKQDKAQQLDQALNRYMRAVELGPAFAWLAKQEKLTMEQLAQQFRDMDDSKPTTNKSSSNDAPQTPAGALHSTGELFLLLDMEQQLKQLQNKEMITSVEAFRERLDKLKAKVQHFSPTPTQDNNDTAMNDDTEPSTGTSSQTVVEEEQTVGFGQRVKNGVRDFFSSNGTTQKDTQQEDDTTTSNQSLPDPEVLQDLMDQANDVLDMAADSDSILESVQEKLDVLKEEIQSHLDNPTAMLQEEENDGQPQTRTKHVVAKELEAALQLHMQLGDSTSKELVEELAAEYKMVPEAVEEEETTPPPQETASSISQVAKLIHSFQARIDGLVEQVEELLQKEHIAAAATTKQATDATTVVDDDDDIFIDAVILEEQIRARDPTIDYDEPTSSQREEVISEEKTQAQQWAKQYQQAKEARTKDRENAIDAAILPDTAITNLFNINNINGLWGMVQGVEPVAATDEVVEAAEDNEPVMESPVANDDVLLEDLATVETSEEEEEDSTVMETPVEETPVLEEQDAAAAMVEEIQDKEPVMEAPMANDDTLLEELFDVDTSEEEDIAAVLKPPVLETRLEEAPVLEAQNEAAVVEEIKDEEPVMEAPVVADDALLETEEEDIAAALETPVEEAPVLEEQDDASTQEVAVPETAAFLDTPAAADETVEVEAQTAEDPVLEDSPTLDNEVLNPSGVGSVEEDVAISGSSTTEVEEELIDMNMMDDVNSSFSAMIESSSAATDAVTLVKNEEEELESDAAAVVEEMSLAMETANMPVEAETATSTDELQTAIDAQGTDTLESETEDAKTAPDLSAGPRAVNVEDALSEPLAFTPETAEHTADVSISDEIPESVEDSLGETGASVLDITDQLVDAPVAKEASVEDSMPEIMEQLVEVESESPEASVVDASTPSEVDQSEILGAPHEPVDTDPSQVPEPLSTVSKIDATVENNVVDEEEPIEEPLATVSEIDSILNNNVVKEDEDTTVEETPILEAPAAAAAMDSSDIAQEVLDALKEAETALDFAMDSSDIAQEVLDALKEAETALDFANGVSPPVDRKVVKNRRQRAIHRVAGRAFDVTVKGAMGIANRLSRFARSKAKQPRTKEMSPSDTGTPFLTQPKSSSSESPFFARRSKGQDLPYSAKDFGPTNSSLGLSPPSSSRLYSSRGSQDIDLVRNQTSNDTFIADAFAGDDAIAGPKQVAVSQVNDILGELTRLSKQSSSSEDAALILEALNAADSKESALSKVAAILEDINTRAKQPAPTNVVVTPEVTENGSQELVSIDEVDDEPILSVENDDFEELIEEDDDSELLLSAEDDEEPIEEDDDNEFLLSTEDDEDAEEEPFEEGDDNELLLSAEDNDEEDLDVAVPSDEDLQVPSTATAPDLTSASTDTMQDLMQDQLLGSVANNTSTSPVVKEKITETETVAKKVKSAKKPFPGKKSAPPVAKAVETVKKPFLGGSVDVQKESEAVKTAPAAEVAVPSAVDDAGKDTAAATLEEAAMFEAQAPTSNDIPDKALVSTGADEEANSAATLEETAMFEAQAPTSNDIPDEAVASTGADEEANSSPEEAPQLEETKGDEEEAKKDEIVVAEAPAEANADATSEEEAPASAEDEDTNAPPQPIGPFVAKKPGAFGLSPDNSDNYFGHNEDPSKPSDRFKRQMPTANPVQGSVLPMASDKFEVSADNMGLETPSTELIASKSSQQKPLPDVKLKGLTADNMGPETPPTELIASKSSPPQALQQNPLPDAKLKALTADNMGPSAPLDDIYRKQEQAIPSERFKKPPATPGADSKLSMDAFALMGDNKGLASPLEEIYKSKKLTDDSSDLQRPSDRYKKPDSPMTAAPDTSFKLIQPLTGDSQDIVSPLEDIYSHRKQIHEFKGAKTTAKAGPFTTAKAVPKPAVKPGPKTSAKAVPLMSPDTSRVQRAFPRAQPQKKATMNDLPAAPLPTQKNVQLPKRPRRLRRRMTMRRRG</sequence>
<feature type="compositionally biased region" description="Basic residues" evidence="2">
    <location>
        <begin position="2160"/>
        <end position="2175"/>
    </location>
</feature>
<feature type="region of interest" description="Disordered" evidence="2">
    <location>
        <begin position="1505"/>
        <end position="1592"/>
    </location>
</feature>
<feature type="region of interest" description="Disordered" evidence="2">
    <location>
        <begin position="1900"/>
        <end position="1949"/>
    </location>
</feature>
<feature type="compositionally biased region" description="Low complexity" evidence="2">
    <location>
        <begin position="1356"/>
        <end position="1372"/>
    </location>
</feature>
<evidence type="ECO:0000256" key="2">
    <source>
        <dbReference type="SAM" id="MobiDB-lite"/>
    </source>
</evidence>
<feature type="region of interest" description="Disordered" evidence="2">
    <location>
        <begin position="186"/>
        <end position="224"/>
    </location>
</feature>
<feature type="compositionally biased region" description="Polar residues" evidence="2">
    <location>
        <begin position="1314"/>
        <end position="1332"/>
    </location>
</feature>
<feature type="chain" id="PRO_5040426677" evidence="3">
    <location>
        <begin position="19"/>
        <end position="2175"/>
    </location>
</feature>
<proteinExistence type="predicted"/>
<reference evidence="4" key="1">
    <citation type="submission" date="2020-06" db="EMBL/GenBank/DDBJ databases">
        <authorList>
            <consortium name="Plant Systems Biology data submission"/>
        </authorList>
    </citation>
    <scope>NUCLEOTIDE SEQUENCE</scope>
    <source>
        <strain evidence="4">D6</strain>
    </source>
</reference>
<feature type="region of interest" description="Disordered" evidence="2">
    <location>
        <begin position="1974"/>
        <end position="1997"/>
    </location>
</feature>
<accession>A0A9N8DVW5</accession>
<dbReference type="EMBL" id="CAICTM010000400">
    <property type="protein sequence ID" value="CAB9509706.1"/>
    <property type="molecule type" value="Genomic_DNA"/>
</dbReference>
<name>A0A9N8DVW5_9STRA</name>
<feature type="signal peptide" evidence="3">
    <location>
        <begin position="1"/>
        <end position="18"/>
    </location>
</feature>
<keyword evidence="3" id="KW-0732">Signal</keyword>
<feature type="compositionally biased region" description="Low complexity" evidence="2">
    <location>
        <begin position="196"/>
        <end position="211"/>
    </location>
</feature>
<feature type="compositionally biased region" description="Basic residues" evidence="2">
    <location>
        <begin position="1632"/>
        <end position="1642"/>
    </location>
</feature>
<feature type="region of interest" description="Disordered" evidence="2">
    <location>
        <begin position="265"/>
        <end position="288"/>
    </location>
</feature>
<protein>
    <submittedName>
        <fullName evidence="4">Uncharacterized protein</fullName>
    </submittedName>
</protein>
<feature type="compositionally biased region" description="Low complexity" evidence="2">
    <location>
        <begin position="2096"/>
        <end position="2112"/>
    </location>
</feature>
<dbReference type="Proteomes" id="UP001153069">
    <property type="component" value="Unassembled WGS sequence"/>
</dbReference>
<feature type="compositionally biased region" description="Acidic residues" evidence="2">
    <location>
        <begin position="1505"/>
        <end position="1579"/>
    </location>
</feature>
<feature type="region of interest" description="Disordered" evidence="2">
    <location>
        <begin position="56"/>
        <end position="125"/>
    </location>
</feature>
<evidence type="ECO:0000313" key="5">
    <source>
        <dbReference type="Proteomes" id="UP001153069"/>
    </source>
</evidence>
<feature type="compositionally biased region" description="Polar residues" evidence="2">
    <location>
        <begin position="334"/>
        <end position="346"/>
    </location>
</feature>
<keyword evidence="1" id="KW-0175">Coiled coil</keyword>
<feature type="compositionally biased region" description="Basic and acidic residues" evidence="2">
    <location>
        <begin position="1851"/>
        <end position="1863"/>
    </location>
</feature>
<gene>
    <name evidence="4" type="ORF">SEMRO_401_G135350.1</name>
</gene>
<feature type="compositionally biased region" description="Basic and acidic residues" evidence="2">
    <location>
        <begin position="2033"/>
        <end position="2042"/>
    </location>
</feature>
<feature type="compositionally biased region" description="Polar residues" evidence="2">
    <location>
        <begin position="1936"/>
        <end position="1948"/>
    </location>
</feature>
<comment type="caution">
    <text evidence="4">The sequence shown here is derived from an EMBL/GenBank/DDBJ whole genome shotgun (WGS) entry which is preliminary data.</text>
</comment>
<feature type="compositionally biased region" description="Low complexity" evidence="2">
    <location>
        <begin position="1795"/>
        <end position="1805"/>
    </location>
</feature>
<feature type="compositionally biased region" description="Polar residues" evidence="2">
    <location>
        <begin position="1900"/>
        <end position="1909"/>
    </location>
</feature>
<feature type="compositionally biased region" description="Low complexity" evidence="2">
    <location>
        <begin position="116"/>
        <end position="125"/>
    </location>
</feature>
<evidence type="ECO:0000313" key="4">
    <source>
        <dbReference type="EMBL" id="CAB9509706.1"/>
    </source>
</evidence>
<feature type="compositionally biased region" description="Polar residues" evidence="2">
    <location>
        <begin position="1581"/>
        <end position="1592"/>
    </location>
</feature>
<feature type="region of interest" description="Disordered" evidence="2">
    <location>
        <begin position="878"/>
        <end position="903"/>
    </location>
</feature>
<feature type="region of interest" description="Disordered" evidence="2">
    <location>
        <begin position="2085"/>
        <end position="2175"/>
    </location>
</feature>
<organism evidence="4 5">
    <name type="scientific">Seminavis robusta</name>
    <dbReference type="NCBI Taxonomy" id="568900"/>
    <lineage>
        <taxon>Eukaryota</taxon>
        <taxon>Sar</taxon>
        <taxon>Stramenopiles</taxon>
        <taxon>Ochrophyta</taxon>
        <taxon>Bacillariophyta</taxon>
        <taxon>Bacillariophyceae</taxon>
        <taxon>Bacillariophycidae</taxon>
        <taxon>Naviculales</taxon>
        <taxon>Naviculaceae</taxon>
        <taxon>Seminavis</taxon>
    </lineage>
</organism>
<feature type="region of interest" description="Disordered" evidence="2">
    <location>
        <begin position="2021"/>
        <end position="2052"/>
    </location>
</feature>
<evidence type="ECO:0000256" key="3">
    <source>
        <dbReference type="SAM" id="SignalP"/>
    </source>
</evidence>
<feature type="compositionally biased region" description="Basic residues" evidence="2">
    <location>
        <begin position="1298"/>
        <end position="1307"/>
    </location>
</feature>
<feature type="region of interest" description="Disordered" evidence="2">
    <location>
        <begin position="1706"/>
        <end position="1878"/>
    </location>
</feature>
<feature type="region of interest" description="Disordered" evidence="2">
    <location>
        <begin position="1297"/>
        <end position="1372"/>
    </location>
</feature>
<feature type="compositionally biased region" description="Acidic residues" evidence="2">
    <location>
        <begin position="1806"/>
        <end position="1820"/>
    </location>
</feature>
<feature type="coiled-coil region" evidence="1">
    <location>
        <begin position="426"/>
        <end position="453"/>
    </location>
</feature>